<dbReference type="RefSeq" id="XP_062796331.1">
    <property type="nucleotide sequence ID" value="XM_062941080.1"/>
</dbReference>
<evidence type="ECO:0000313" key="1">
    <source>
        <dbReference type="EMBL" id="KAK4668411.1"/>
    </source>
</evidence>
<organism evidence="1 2">
    <name type="scientific">Podospora pseudoanserina</name>
    <dbReference type="NCBI Taxonomy" id="2609844"/>
    <lineage>
        <taxon>Eukaryota</taxon>
        <taxon>Fungi</taxon>
        <taxon>Dikarya</taxon>
        <taxon>Ascomycota</taxon>
        <taxon>Pezizomycotina</taxon>
        <taxon>Sordariomycetes</taxon>
        <taxon>Sordariomycetidae</taxon>
        <taxon>Sordariales</taxon>
        <taxon>Podosporaceae</taxon>
        <taxon>Podospora</taxon>
    </lineage>
</organism>
<dbReference type="GeneID" id="87961849"/>
<keyword evidence="2" id="KW-1185">Reference proteome</keyword>
<gene>
    <name evidence="1" type="ORF">QC764_0101910</name>
</gene>
<proteinExistence type="predicted"/>
<protein>
    <submittedName>
        <fullName evidence="1">Uncharacterized protein</fullName>
    </submittedName>
</protein>
<comment type="caution">
    <text evidence="1">The sequence shown here is derived from an EMBL/GenBank/DDBJ whole genome shotgun (WGS) entry which is preliminary data.</text>
</comment>
<accession>A0ABR0HKM9</accession>
<sequence>MAEVYYGSVVVKQPERQVPRPHSVGAGGPTLRKSIFCPSTQSVFAISPSISASFFSSFSTSPSPLRSRSRALVHFLQTQPKPSSVAKPALISKPTSKKEDILTSLRRHTKPSLVRLYPTPAP</sequence>
<evidence type="ECO:0000313" key="2">
    <source>
        <dbReference type="Proteomes" id="UP001323617"/>
    </source>
</evidence>
<dbReference type="Proteomes" id="UP001323617">
    <property type="component" value="Unassembled WGS sequence"/>
</dbReference>
<dbReference type="EMBL" id="JAFFHC010000007">
    <property type="protein sequence ID" value="KAK4668411.1"/>
    <property type="molecule type" value="Genomic_DNA"/>
</dbReference>
<reference evidence="1 2" key="1">
    <citation type="journal article" date="2023" name="bioRxiv">
        <title>High-quality genome assemblies of four members of thePodospora anserinaspecies complex.</title>
        <authorList>
            <person name="Ament-Velasquez S.L."/>
            <person name="Vogan A.A."/>
            <person name="Wallerman O."/>
            <person name="Hartmann F."/>
            <person name="Gautier V."/>
            <person name="Silar P."/>
            <person name="Giraud T."/>
            <person name="Johannesson H."/>
        </authorList>
    </citation>
    <scope>NUCLEOTIDE SEQUENCE [LARGE SCALE GENOMIC DNA]</scope>
    <source>
        <strain evidence="1 2">CBS 124.78</strain>
    </source>
</reference>
<name>A0ABR0HKM9_9PEZI</name>